<feature type="compositionally biased region" description="Low complexity" evidence="1">
    <location>
        <begin position="191"/>
        <end position="203"/>
    </location>
</feature>
<dbReference type="EMBL" id="DF196788">
    <property type="protein sequence ID" value="GAC76970.1"/>
    <property type="molecule type" value="Genomic_DNA"/>
</dbReference>
<organism evidence="2 3">
    <name type="scientific">Pseudozyma antarctica (strain T-34)</name>
    <name type="common">Yeast</name>
    <name type="synonym">Candida antarctica</name>
    <dbReference type="NCBI Taxonomy" id="1151754"/>
    <lineage>
        <taxon>Eukaryota</taxon>
        <taxon>Fungi</taxon>
        <taxon>Dikarya</taxon>
        <taxon>Basidiomycota</taxon>
        <taxon>Ustilaginomycotina</taxon>
        <taxon>Ustilaginomycetes</taxon>
        <taxon>Ustilaginales</taxon>
        <taxon>Ustilaginaceae</taxon>
        <taxon>Moesziomyces</taxon>
    </lineage>
</organism>
<evidence type="ECO:0000256" key="1">
    <source>
        <dbReference type="SAM" id="MobiDB-lite"/>
    </source>
</evidence>
<dbReference type="Proteomes" id="UP000011976">
    <property type="component" value="Unassembled WGS sequence"/>
</dbReference>
<proteinExistence type="predicted"/>
<dbReference type="OrthoDB" id="2553351at2759"/>
<accession>M9M7D5</accession>
<sequence length="218" mass="22669">MTHALRMKVGLGAALGRGKASFGSRMDDNVRFHLRHMRHLHIGPTLTMRFMLATGALFALASMLVSADDAMPLPNYTPKDVPIASTFYWFSSVEVGVCYSPVARVAGIKGAIHCTHQGNYDVDNNTWTLPQTCVALKPLGSELSTAVRDSCKNAKGTFNVIKPASANAAGTQAANAISKNGAGAGAGGDAGADPSSDGSAPDSNGKEDKGFLGNLLGF</sequence>
<evidence type="ECO:0000313" key="3">
    <source>
        <dbReference type="Proteomes" id="UP000011976"/>
    </source>
</evidence>
<protein>
    <submittedName>
        <fullName evidence="2">Uncharacterized protein</fullName>
    </submittedName>
</protein>
<dbReference type="STRING" id="1151754.M9M7D5"/>
<feature type="region of interest" description="Disordered" evidence="1">
    <location>
        <begin position="180"/>
        <end position="218"/>
    </location>
</feature>
<dbReference type="AlphaFoldDB" id="M9M7D5"/>
<gene>
    <name evidence="2" type="ORF">PANT_22c00303</name>
</gene>
<evidence type="ECO:0000313" key="2">
    <source>
        <dbReference type="EMBL" id="GAC76970.1"/>
    </source>
</evidence>
<name>M9M7D5_PSEA3</name>
<reference evidence="3" key="1">
    <citation type="journal article" date="2013" name="Genome Announc.">
        <title>Genome sequence of the basidiomycetous yeast Pseudozyma antarctica T-34, a producer of the glycolipid biosurfactants mannosylerythritol lipids.</title>
        <authorList>
            <person name="Morita T."/>
            <person name="Koike H."/>
            <person name="Koyama Y."/>
            <person name="Hagiwara H."/>
            <person name="Ito E."/>
            <person name="Fukuoka T."/>
            <person name="Imura T."/>
            <person name="Machida M."/>
            <person name="Kitamoto D."/>
        </authorList>
    </citation>
    <scope>NUCLEOTIDE SEQUENCE [LARGE SCALE GENOMIC DNA]</scope>
    <source>
        <strain evidence="3">T-34</strain>
    </source>
</reference>